<feature type="coiled-coil region" evidence="1">
    <location>
        <begin position="255"/>
        <end position="294"/>
    </location>
</feature>
<keyword evidence="1" id="KW-0175">Coiled coil</keyword>
<feature type="region of interest" description="Disordered" evidence="2">
    <location>
        <begin position="1"/>
        <end position="34"/>
    </location>
</feature>
<comment type="caution">
    <text evidence="3">The sequence shown here is derived from an EMBL/GenBank/DDBJ whole genome shotgun (WGS) entry which is preliminary data.</text>
</comment>
<gene>
    <name evidence="3" type="ORF">AWC27_19725</name>
</gene>
<dbReference type="AlphaFoldDB" id="A0A1X2F6W3"/>
<proteinExistence type="predicted"/>
<organism evidence="3 4">
    <name type="scientific">Mycobacterium szulgai</name>
    <dbReference type="NCBI Taxonomy" id="1787"/>
    <lineage>
        <taxon>Bacteria</taxon>
        <taxon>Bacillati</taxon>
        <taxon>Actinomycetota</taxon>
        <taxon>Actinomycetes</taxon>
        <taxon>Mycobacteriales</taxon>
        <taxon>Mycobacteriaceae</taxon>
        <taxon>Mycobacterium</taxon>
    </lineage>
</organism>
<dbReference type="EMBL" id="LQPW01000019">
    <property type="protein sequence ID" value="ORX14170.1"/>
    <property type="molecule type" value="Genomic_DNA"/>
</dbReference>
<reference evidence="3 4" key="1">
    <citation type="submission" date="2016-01" db="EMBL/GenBank/DDBJ databases">
        <title>The new phylogeny of the genus Mycobacterium.</title>
        <authorList>
            <person name="Tarcisio F."/>
            <person name="Conor M."/>
            <person name="Antonella G."/>
            <person name="Elisabetta G."/>
            <person name="Giulia F.S."/>
            <person name="Sara T."/>
            <person name="Anna F."/>
            <person name="Clotilde B."/>
            <person name="Roberto B."/>
            <person name="Veronica D.S."/>
            <person name="Fabio R."/>
            <person name="Monica P."/>
            <person name="Olivier J."/>
            <person name="Enrico T."/>
            <person name="Nicola S."/>
        </authorList>
    </citation>
    <scope>NUCLEOTIDE SEQUENCE [LARGE SCALE GENOMIC DNA]</scope>
    <source>
        <strain evidence="3 4">DSM 44166</strain>
    </source>
</reference>
<sequence>MDLDTPAKPAAVAERPVDPRRQSPSSVQSTKQLHSPARELLAEVIAAGGEVQRESKEGRRPYALLAAAINRHKLAPEGKQLTVEMGRRWEISVIRLEDAPYWRTTPAPEVVQAVRIGRWHPALAGLHERDFMTMSIASERRMLRILQALAVEADARGHRVEPANPPRRYHYRHSEAGHVAIKIRGYRHTIGVWQKYREVPPPRWGKSPKRPDAAAGDSLAVGLIWESGGSSGVSESWSDSPAKRTRVENFLPTILWEIERRSEQAERRREQERLAALERERLQAEAERRALVLHIENVRAEVLREQHARWREGFQLREYIAAMDRVIERLPDDVDRAAASEWRGWCQEYVDSVLDPLGRPLAMPEIREWTRDERDLLTARILGQLQRISRS</sequence>
<keyword evidence="4" id="KW-1185">Reference proteome</keyword>
<protein>
    <submittedName>
        <fullName evidence="3">Uncharacterized protein</fullName>
    </submittedName>
</protein>
<name>A0A1X2F6W3_MYCSZ</name>
<evidence type="ECO:0000256" key="2">
    <source>
        <dbReference type="SAM" id="MobiDB-lite"/>
    </source>
</evidence>
<dbReference type="Proteomes" id="UP000193317">
    <property type="component" value="Unassembled WGS sequence"/>
</dbReference>
<evidence type="ECO:0000313" key="4">
    <source>
        <dbReference type="Proteomes" id="UP000193317"/>
    </source>
</evidence>
<evidence type="ECO:0000256" key="1">
    <source>
        <dbReference type="SAM" id="Coils"/>
    </source>
</evidence>
<evidence type="ECO:0000313" key="3">
    <source>
        <dbReference type="EMBL" id="ORX14170.1"/>
    </source>
</evidence>
<feature type="compositionally biased region" description="Polar residues" evidence="2">
    <location>
        <begin position="22"/>
        <end position="33"/>
    </location>
</feature>
<accession>A0A1X2F6W3</accession>